<dbReference type="PANTHER" id="PTHR21198:SF7">
    <property type="entry name" value="ASPARTATE-GLUTAMATE RACEMASE FAMILY"/>
    <property type="match status" value="1"/>
</dbReference>
<protein>
    <submittedName>
        <fullName evidence="3">Aspartate racemase</fullName>
    </submittedName>
</protein>
<dbReference type="PANTHER" id="PTHR21198">
    <property type="entry name" value="GLUTAMATE RACEMASE"/>
    <property type="match status" value="1"/>
</dbReference>
<evidence type="ECO:0000313" key="3">
    <source>
        <dbReference type="EMBL" id="KEY62020.1"/>
    </source>
</evidence>
<dbReference type="PATRIC" id="fig|1415168.3.peg.1930"/>
<dbReference type="EMBL" id="AZSI01000084">
    <property type="protein sequence ID" value="KEY62020.1"/>
    <property type="molecule type" value="Genomic_DNA"/>
</dbReference>
<dbReference type="RefSeq" id="WP_042748549.1">
    <property type="nucleotide sequence ID" value="NZ_AZSI01000084.1"/>
</dbReference>
<reference evidence="3 4" key="1">
    <citation type="submission" date="2014-06" db="EMBL/GenBank/DDBJ databases">
        <title>Draft genome sequence of the putrescine producing strain Lactococcus lactis subsp cremoris GE214.</title>
        <authorList>
            <person name="Ladero V."/>
            <person name="Linares D.M."/>
            <person name="del Rio B."/>
            <person name="Mayo B."/>
            <person name="Martin M.C."/>
            <person name="Fernandez M."/>
            <person name="Alvarez M.A."/>
        </authorList>
    </citation>
    <scope>NUCLEOTIDE SEQUENCE [LARGE SCALE GENOMIC DNA]</scope>
    <source>
        <strain evidence="3 4">GE214</strain>
    </source>
</reference>
<accession>A0A084A9P1</accession>
<dbReference type="Pfam" id="PF01177">
    <property type="entry name" value="Asp_Glu_race"/>
    <property type="match status" value="1"/>
</dbReference>
<dbReference type="GO" id="GO:0047661">
    <property type="term" value="F:amino-acid racemase activity"/>
    <property type="evidence" value="ECO:0007669"/>
    <property type="project" value="InterPro"/>
</dbReference>
<dbReference type="InterPro" id="IPR015942">
    <property type="entry name" value="Asp/Glu/hydantoin_racemase"/>
</dbReference>
<dbReference type="NCBIfam" id="TIGR00035">
    <property type="entry name" value="asp_race"/>
    <property type="match status" value="1"/>
</dbReference>
<comment type="similarity">
    <text evidence="1">Belongs to the aspartate/glutamate racemases family.</text>
</comment>
<sequence>MENFFTILGGMGTLATESFIHTLNKRTEAHRDQDYLNYIVVNHATIPDRTEYIKNPSLENPEEKLIDDIKIHSQLSPKFFVVPCNTAHYYFDEMQKATEIPILHMPRIAVDNIGRHFSDAKRVAVLATEGTILTGVYREALEEQGYEAVIPDEELQEKVNRLIYQEVKENRNLNFELYHEILSDVASKMNCEVTILGCTELSVLYDAYDLTKEYNIIDAQAETVHRTLSMMGKNDLLDDN</sequence>
<proteinExistence type="inferred from homology"/>
<dbReference type="InterPro" id="IPR001920">
    <property type="entry name" value="Asp/Glu_race"/>
</dbReference>
<dbReference type="SUPFAM" id="SSF53681">
    <property type="entry name" value="Aspartate/glutamate racemase"/>
    <property type="match status" value="2"/>
</dbReference>
<evidence type="ECO:0000313" key="4">
    <source>
        <dbReference type="Proteomes" id="UP000028401"/>
    </source>
</evidence>
<dbReference type="AlphaFoldDB" id="A0A084A9P1"/>
<dbReference type="InterPro" id="IPR004380">
    <property type="entry name" value="Asp_race"/>
</dbReference>
<dbReference type="Proteomes" id="UP000028401">
    <property type="component" value="Unassembled WGS sequence"/>
</dbReference>
<keyword evidence="2" id="KW-0413">Isomerase</keyword>
<comment type="caution">
    <text evidence="3">The sequence shown here is derived from an EMBL/GenBank/DDBJ whole genome shotgun (WGS) entry which is preliminary data.</text>
</comment>
<gene>
    <name evidence="3" type="ORF">U725_01860</name>
</gene>
<organism evidence="3 4">
    <name type="scientific">Lactococcus cremoris subsp. cremoris GE214</name>
    <dbReference type="NCBI Taxonomy" id="1415168"/>
    <lineage>
        <taxon>Bacteria</taxon>
        <taxon>Bacillati</taxon>
        <taxon>Bacillota</taxon>
        <taxon>Bacilli</taxon>
        <taxon>Lactobacillales</taxon>
        <taxon>Streptococcaceae</taxon>
        <taxon>Lactococcus</taxon>
        <taxon>Lactococcus cremoris subsp. cremoris</taxon>
    </lineage>
</organism>
<evidence type="ECO:0000256" key="2">
    <source>
        <dbReference type="ARBA" id="ARBA00023235"/>
    </source>
</evidence>
<name>A0A084A9P1_LACLC</name>
<evidence type="ECO:0000256" key="1">
    <source>
        <dbReference type="ARBA" id="ARBA00007847"/>
    </source>
</evidence>
<dbReference type="Gene3D" id="3.40.50.1860">
    <property type="match status" value="2"/>
</dbReference>
<dbReference type="InterPro" id="IPR018187">
    <property type="entry name" value="Asp/Glu_racemase_AS_1"/>
</dbReference>
<dbReference type="PROSITE" id="PS00923">
    <property type="entry name" value="ASP_GLU_RACEMASE_1"/>
    <property type="match status" value="1"/>
</dbReference>